<feature type="domain" description="Nucleoside phosphorylase" evidence="1">
    <location>
        <begin position="135"/>
        <end position="335"/>
    </location>
</feature>
<dbReference type="InterPro" id="IPR000845">
    <property type="entry name" value="Nucleoside_phosphorylase_d"/>
</dbReference>
<evidence type="ECO:0000259" key="1">
    <source>
        <dbReference type="Pfam" id="PF01048"/>
    </source>
</evidence>
<dbReference type="GO" id="GO:0009116">
    <property type="term" value="P:nucleoside metabolic process"/>
    <property type="evidence" value="ECO:0007669"/>
    <property type="project" value="InterPro"/>
</dbReference>
<proteinExistence type="predicted"/>
<dbReference type="AlphaFoldDB" id="A0A1H1XTZ6"/>
<sequence length="384" mass="41273">MNDRFNIDDFILNFDPAAPQARFLSGRLGAELVTAEAALPRQVPWPNGLAPTAMPLSKQPSETDDLSKFHGYDAVVVTWTAAEASALASLFTPAFPTASWYEYRHAVNTYIPLVTGAKAPFRDTAADMTRYYHSLGLYFPCTIGQAKVLLFKSGLHLDYDGPATPVFKLMSELAQTVAPKVFITTGTGGGIGTDVKLGDVVIAGTVRFDCQDQFAKESWSKASFTPSKLPPGALEALVPSLTGVNAARIVGARPNPKYFSAANDTIVTTDFFAFDDSTNHFGLQGFGQVCDMGDAMVARALQAFPDIQWYAIRNASDPQISNPSNDIKAAQEQAAAIYARYGGLTTAASALAAWSIIQTSVDFLKTHKDGAVRPGFKLGRKHNG</sequence>
<dbReference type="Pfam" id="PF01048">
    <property type="entry name" value="PNP_UDP_1"/>
    <property type="match status" value="1"/>
</dbReference>
<organism evidence="2 3">
    <name type="scientific">Bradyrhizobium canariense</name>
    <dbReference type="NCBI Taxonomy" id="255045"/>
    <lineage>
        <taxon>Bacteria</taxon>
        <taxon>Pseudomonadati</taxon>
        <taxon>Pseudomonadota</taxon>
        <taxon>Alphaproteobacteria</taxon>
        <taxon>Hyphomicrobiales</taxon>
        <taxon>Nitrobacteraceae</taxon>
        <taxon>Bradyrhizobium</taxon>
    </lineage>
</organism>
<dbReference type="GO" id="GO:0003824">
    <property type="term" value="F:catalytic activity"/>
    <property type="evidence" value="ECO:0007669"/>
    <property type="project" value="InterPro"/>
</dbReference>
<dbReference type="RefSeq" id="WP_146688859.1">
    <property type="nucleotide sequence ID" value="NZ_LT629750.1"/>
</dbReference>
<dbReference type="InterPro" id="IPR035994">
    <property type="entry name" value="Nucleoside_phosphorylase_sf"/>
</dbReference>
<keyword evidence="3" id="KW-1185">Reference proteome</keyword>
<evidence type="ECO:0000313" key="2">
    <source>
        <dbReference type="EMBL" id="SDT12748.1"/>
    </source>
</evidence>
<evidence type="ECO:0000313" key="3">
    <source>
        <dbReference type="Proteomes" id="UP000243904"/>
    </source>
</evidence>
<name>A0A1H1XTZ6_9BRAD</name>
<dbReference type="Gene3D" id="3.40.50.1580">
    <property type="entry name" value="Nucleoside phosphorylase domain"/>
    <property type="match status" value="1"/>
</dbReference>
<dbReference type="EMBL" id="LT629750">
    <property type="protein sequence ID" value="SDT12748.1"/>
    <property type="molecule type" value="Genomic_DNA"/>
</dbReference>
<dbReference type="Proteomes" id="UP000243904">
    <property type="component" value="Chromosome I"/>
</dbReference>
<protein>
    <submittedName>
        <fullName evidence="2">Phosphorylase superfamily protein</fullName>
    </submittedName>
</protein>
<reference evidence="3" key="1">
    <citation type="submission" date="2016-10" db="EMBL/GenBank/DDBJ databases">
        <authorList>
            <person name="Varghese N."/>
            <person name="Submissions S."/>
        </authorList>
    </citation>
    <scope>NUCLEOTIDE SEQUENCE [LARGE SCALE GENOMIC DNA]</scope>
    <source>
        <strain evidence="3">GAS369</strain>
    </source>
</reference>
<dbReference type="SUPFAM" id="SSF53167">
    <property type="entry name" value="Purine and uridine phosphorylases"/>
    <property type="match status" value="1"/>
</dbReference>
<gene>
    <name evidence="2" type="ORF">SAMN05444158_4489</name>
</gene>
<accession>A0A1H1XTZ6</accession>